<organism evidence="1">
    <name type="scientific">Arundo donax</name>
    <name type="common">Giant reed</name>
    <name type="synonym">Donax arundinaceus</name>
    <dbReference type="NCBI Taxonomy" id="35708"/>
    <lineage>
        <taxon>Eukaryota</taxon>
        <taxon>Viridiplantae</taxon>
        <taxon>Streptophyta</taxon>
        <taxon>Embryophyta</taxon>
        <taxon>Tracheophyta</taxon>
        <taxon>Spermatophyta</taxon>
        <taxon>Magnoliopsida</taxon>
        <taxon>Liliopsida</taxon>
        <taxon>Poales</taxon>
        <taxon>Poaceae</taxon>
        <taxon>PACMAD clade</taxon>
        <taxon>Arundinoideae</taxon>
        <taxon>Arundineae</taxon>
        <taxon>Arundo</taxon>
    </lineage>
</organism>
<accession>A0A0A9G930</accession>
<reference evidence="1" key="1">
    <citation type="submission" date="2014-09" db="EMBL/GenBank/DDBJ databases">
        <authorList>
            <person name="Magalhaes I.L.F."/>
            <person name="Oliveira U."/>
            <person name="Santos F.R."/>
            <person name="Vidigal T.H.D.A."/>
            <person name="Brescovit A.D."/>
            <person name="Santos A.J."/>
        </authorList>
    </citation>
    <scope>NUCLEOTIDE SEQUENCE</scope>
    <source>
        <tissue evidence="1">Shoot tissue taken approximately 20 cm above the soil surface</tissue>
    </source>
</reference>
<evidence type="ECO:0000313" key="1">
    <source>
        <dbReference type="EMBL" id="JAE19964.1"/>
    </source>
</evidence>
<sequence>MLLKLMLTVTAFQRNGYFITAGARSPVKSMERKLNS</sequence>
<reference evidence="1" key="2">
    <citation type="journal article" date="2015" name="Data Brief">
        <title>Shoot transcriptome of the giant reed, Arundo donax.</title>
        <authorList>
            <person name="Barrero R.A."/>
            <person name="Guerrero F.D."/>
            <person name="Moolhuijzen P."/>
            <person name="Goolsby J.A."/>
            <person name="Tidwell J."/>
            <person name="Bellgard S.E."/>
            <person name="Bellgard M.I."/>
        </authorList>
    </citation>
    <scope>NUCLEOTIDE SEQUENCE</scope>
    <source>
        <tissue evidence="1">Shoot tissue taken approximately 20 cm above the soil surface</tissue>
    </source>
</reference>
<protein>
    <submittedName>
        <fullName evidence="1">TIDP2935</fullName>
    </submittedName>
</protein>
<proteinExistence type="predicted"/>
<dbReference type="AlphaFoldDB" id="A0A0A9G930"/>
<dbReference type="EMBL" id="GBRH01177932">
    <property type="protein sequence ID" value="JAE19964.1"/>
    <property type="molecule type" value="Transcribed_RNA"/>
</dbReference>
<name>A0A0A9G930_ARUDO</name>